<dbReference type="InterPro" id="IPR001054">
    <property type="entry name" value="A/G_cyclase"/>
</dbReference>
<dbReference type="SMART" id="SM00044">
    <property type="entry name" value="CYCc"/>
    <property type="match status" value="1"/>
</dbReference>
<evidence type="ECO:0000256" key="1">
    <source>
        <dbReference type="SAM" id="Phobius"/>
    </source>
</evidence>
<dbReference type="InterPro" id="IPR050697">
    <property type="entry name" value="Adenylyl/Guanylyl_Cyclase_3/4"/>
</dbReference>
<feature type="transmembrane region" description="Helical" evidence="1">
    <location>
        <begin position="357"/>
        <end position="378"/>
    </location>
</feature>
<dbReference type="PROSITE" id="PS50125">
    <property type="entry name" value="GUANYLATE_CYCLASE_2"/>
    <property type="match status" value="1"/>
</dbReference>
<dbReference type="EMBL" id="CP072800">
    <property type="protein sequence ID" value="QTR51339.1"/>
    <property type="molecule type" value="Genomic_DNA"/>
</dbReference>
<dbReference type="Proteomes" id="UP000672027">
    <property type="component" value="Chromosome"/>
</dbReference>
<dbReference type="SMART" id="SM01080">
    <property type="entry name" value="CHASE2"/>
    <property type="match status" value="1"/>
</dbReference>
<evidence type="ECO:0000313" key="3">
    <source>
        <dbReference type="EMBL" id="QTR51339.1"/>
    </source>
</evidence>
<keyword evidence="1" id="KW-0812">Transmembrane</keyword>
<proteinExistence type="predicted"/>
<dbReference type="Pfam" id="PF05226">
    <property type="entry name" value="CHASE2"/>
    <property type="match status" value="1"/>
</dbReference>
<dbReference type="CDD" id="cd07302">
    <property type="entry name" value="CHD"/>
    <property type="match status" value="1"/>
</dbReference>
<dbReference type="InterPro" id="IPR029787">
    <property type="entry name" value="Nucleotide_cyclase"/>
</dbReference>
<gene>
    <name evidence="3" type="ORF">J8380_07265</name>
</gene>
<keyword evidence="4" id="KW-1185">Reference proteome</keyword>
<dbReference type="PANTHER" id="PTHR43081:SF1">
    <property type="entry name" value="ADENYLATE CYCLASE, TERMINAL-DIFFERENTIATION SPECIFIC"/>
    <property type="match status" value="1"/>
</dbReference>
<reference evidence="3 4" key="1">
    <citation type="submission" date="2021-04" db="EMBL/GenBank/DDBJ databases">
        <title>Genomics, taxonomy and metabolism of representatives of sulfur bacteria of the genus Thiothrix: Thiothrix fructosivorans QT, Thiothrix unzii A1T and three new species, Thiothrix subterranea sp. nov., Thiothrix litoralis sp. nov. and 'Candidatus Thiothrix anitrata' sp. nov.</title>
        <authorList>
            <person name="Ravin N.V."/>
            <person name="Smolyakov D."/>
            <person name="Rudenko T.S."/>
            <person name="Mardanov A.V."/>
            <person name="Beletsky A.V."/>
            <person name="Markov N.D."/>
            <person name="Fomenkov A.I."/>
            <person name="Roberts R.J."/>
            <person name="Karnachuk O.V."/>
            <person name="Novikov A."/>
            <person name="Grabovich M.Y."/>
        </authorList>
    </citation>
    <scope>NUCLEOTIDE SEQUENCE [LARGE SCALE GENOMIC DNA]</scope>
    <source>
        <strain evidence="3 4">A52</strain>
    </source>
</reference>
<keyword evidence="1" id="KW-0472">Membrane</keyword>
<evidence type="ECO:0000313" key="4">
    <source>
        <dbReference type="Proteomes" id="UP000672027"/>
    </source>
</evidence>
<accession>A0ABX7X635</accession>
<feature type="domain" description="Guanylate cyclase" evidence="2">
    <location>
        <begin position="476"/>
        <end position="608"/>
    </location>
</feature>
<name>A0ABX7X635_9GAMM</name>
<dbReference type="Pfam" id="PF00211">
    <property type="entry name" value="Guanylate_cyc"/>
    <property type="match status" value="1"/>
</dbReference>
<dbReference type="InterPro" id="IPR007890">
    <property type="entry name" value="CHASE2"/>
</dbReference>
<organism evidence="3 4">
    <name type="scientific">Candidatus Thiothrix anitrata</name>
    <dbReference type="NCBI Taxonomy" id="2823902"/>
    <lineage>
        <taxon>Bacteria</taxon>
        <taxon>Pseudomonadati</taxon>
        <taxon>Pseudomonadota</taxon>
        <taxon>Gammaproteobacteria</taxon>
        <taxon>Thiotrichales</taxon>
        <taxon>Thiotrichaceae</taxon>
        <taxon>Thiothrix</taxon>
    </lineage>
</organism>
<dbReference type="Gene3D" id="3.30.70.1230">
    <property type="entry name" value="Nucleotide cyclase"/>
    <property type="match status" value="1"/>
</dbReference>
<evidence type="ECO:0000259" key="2">
    <source>
        <dbReference type="PROSITE" id="PS50125"/>
    </source>
</evidence>
<dbReference type="PANTHER" id="PTHR43081">
    <property type="entry name" value="ADENYLATE CYCLASE, TERMINAL-DIFFERENTIATION SPECIFIC-RELATED"/>
    <property type="match status" value="1"/>
</dbReference>
<feature type="transmembrane region" description="Helical" evidence="1">
    <location>
        <begin position="417"/>
        <end position="434"/>
    </location>
</feature>
<keyword evidence="1" id="KW-1133">Transmembrane helix</keyword>
<feature type="transmembrane region" description="Helical" evidence="1">
    <location>
        <begin position="385"/>
        <end position="405"/>
    </location>
</feature>
<dbReference type="SUPFAM" id="SSF55073">
    <property type="entry name" value="Nucleotide cyclase"/>
    <property type="match status" value="1"/>
</dbReference>
<sequence length="731" mass="81779">MMWQKYREHTPEILIGLLFSVVLIVALASPPNPIAHVLERAEMALYDLRLRLGEGFAPKAQEPPIVIIDIDELSQKQEGRWPWPRERVVTLIERLGEKQPAVIVLDVLFGVTEPEPQEDNPTQQCSADYCPITSRATAEDRQLAAAFAKYDVVSGFLFHSGRFVTGELPSNAKPQPDNLLSFPEATGYATNTPILQQASKAEGFINTYLATDGTARRLPLFKAYDDFLYPSLALATVQRFLLENDWQAHTARIGSTNFYSGISVGNKTIPTDQTGSILIPFNTGKAPFTVISATDIMRNTGNVADSLEGAIVIIGASAILLGDLKTTPIHAEVPGTFLHAYAISGLLNPETLLHEPAWGLTAELLLLLGLTLVLLFIYPQCGPRQLLICGGLMMLLITVANVWVWREQQIRLDLLPSLVLIMLLTGLFVIYDLLRENRTRHNLQYLFGQYVPPEHISRILAQPNDTTFAGEKREMSVLFADLHEFTSIAERLDTQTLKHLLNSYLNAATEVIFHHSGTIDKYIGDMVMAFWNAPLREPHHARQAVLCAMGLRKMLTDKADEFRQFGITPLQLGIGINTGDMNVGDMGSDHRRAYTVLGDAVNLAARIESLTRFYAVDILVSEHTAAQCQGITFRTIDRVRVKGKRETVLLYHPLGLTAELSPALQRLHDLHERAMRCYWCRDWEHASKLFARILIESPDEHIAGMFLQRIAALIPQSLPDSWDGVYEHRQK</sequence>
<protein>
    <submittedName>
        <fullName evidence="3">Adenylate/guanylate cyclase domain-containing protein</fullName>
    </submittedName>
</protein>